<comment type="similarity">
    <text evidence="1 3">Belongs to the short-chain dehydrogenases/reductases (SDR) family.</text>
</comment>
<dbReference type="PANTHER" id="PTHR43391">
    <property type="entry name" value="RETINOL DEHYDROGENASE-RELATED"/>
    <property type="match status" value="1"/>
</dbReference>
<dbReference type="CDD" id="cd05233">
    <property type="entry name" value="SDR_c"/>
    <property type="match status" value="1"/>
</dbReference>
<accession>A0A8S1IUZ0</accession>
<dbReference type="OrthoDB" id="505500at2759"/>
<dbReference type="InterPro" id="IPR002347">
    <property type="entry name" value="SDR_fam"/>
</dbReference>
<organism evidence="4 5">
    <name type="scientific">Ostreobium quekettii</name>
    <dbReference type="NCBI Taxonomy" id="121088"/>
    <lineage>
        <taxon>Eukaryota</taxon>
        <taxon>Viridiplantae</taxon>
        <taxon>Chlorophyta</taxon>
        <taxon>core chlorophytes</taxon>
        <taxon>Ulvophyceae</taxon>
        <taxon>TCBD clade</taxon>
        <taxon>Bryopsidales</taxon>
        <taxon>Ostreobineae</taxon>
        <taxon>Ostreobiaceae</taxon>
        <taxon>Ostreobium</taxon>
    </lineage>
</organism>
<dbReference type="InterPro" id="IPR036291">
    <property type="entry name" value="NAD(P)-bd_dom_sf"/>
</dbReference>
<sequence length="188" mass="20253">MEKWLLQEKRACSAHTHVVAAHGGVDVLVNNAAARARRGGGVLEGDPEEWDEMTAINLMAPMRLTRRLAPAMVARGGGLIINIASIASVDPLAYVSCYSATKFGLRGWSLCCHRSLREHGVKVVCVNPGVVRTGAVMSLPGFEAEHMMTPDDVAEACLLPLRTGGQCVPEEITLRNLHDAAPFMRESP</sequence>
<dbReference type="Gene3D" id="3.40.50.720">
    <property type="entry name" value="NAD(P)-binding Rossmann-like Domain"/>
    <property type="match status" value="1"/>
</dbReference>
<keyword evidence="5" id="KW-1185">Reference proteome</keyword>
<protein>
    <submittedName>
        <fullName evidence="4">Uncharacterized protein</fullName>
    </submittedName>
</protein>
<evidence type="ECO:0000256" key="2">
    <source>
        <dbReference type="ARBA" id="ARBA00023002"/>
    </source>
</evidence>
<dbReference type="Proteomes" id="UP000708148">
    <property type="component" value="Unassembled WGS sequence"/>
</dbReference>
<name>A0A8S1IUZ0_9CHLO</name>
<evidence type="ECO:0000256" key="3">
    <source>
        <dbReference type="RuleBase" id="RU000363"/>
    </source>
</evidence>
<keyword evidence="2" id="KW-0560">Oxidoreductase</keyword>
<dbReference type="SUPFAM" id="SSF51735">
    <property type="entry name" value="NAD(P)-binding Rossmann-fold domains"/>
    <property type="match status" value="1"/>
</dbReference>
<proteinExistence type="inferred from homology"/>
<evidence type="ECO:0000313" key="5">
    <source>
        <dbReference type="Proteomes" id="UP000708148"/>
    </source>
</evidence>
<reference evidence="4" key="1">
    <citation type="submission" date="2020-12" db="EMBL/GenBank/DDBJ databases">
        <authorList>
            <person name="Iha C."/>
        </authorList>
    </citation>
    <scope>NUCLEOTIDE SEQUENCE</scope>
</reference>
<dbReference type="GO" id="GO:0005829">
    <property type="term" value="C:cytosol"/>
    <property type="evidence" value="ECO:0007669"/>
    <property type="project" value="TreeGrafter"/>
</dbReference>
<evidence type="ECO:0000256" key="1">
    <source>
        <dbReference type="ARBA" id="ARBA00006484"/>
    </source>
</evidence>
<dbReference type="Pfam" id="PF00106">
    <property type="entry name" value="adh_short"/>
    <property type="match status" value="1"/>
</dbReference>
<gene>
    <name evidence="4" type="ORF">OSTQU699_LOCUS2869</name>
</gene>
<dbReference type="GO" id="GO:0016491">
    <property type="term" value="F:oxidoreductase activity"/>
    <property type="evidence" value="ECO:0007669"/>
    <property type="project" value="UniProtKB-KW"/>
</dbReference>
<evidence type="ECO:0000313" key="4">
    <source>
        <dbReference type="EMBL" id="CAD7697508.1"/>
    </source>
</evidence>
<dbReference type="EMBL" id="CAJHUC010000669">
    <property type="protein sequence ID" value="CAD7697508.1"/>
    <property type="molecule type" value="Genomic_DNA"/>
</dbReference>
<dbReference type="PRINTS" id="PR00081">
    <property type="entry name" value="GDHRDH"/>
</dbReference>
<comment type="caution">
    <text evidence="4">The sequence shown here is derived from an EMBL/GenBank/DDBJ whole genome shotgun (WGS) entry which is preliminary data.</text>
</comment>
<dbReference type="PANTHER" id="PTHR43391:SF86">
    <property type="entry name" value="SHORT-CHAIN DEHYDROGENASE_REDUCTASE FAMILY PROTEIN"/>
    <property type="match status" value="1"/>
</dbReference>
<dbReference type="AlphaFoldDB" id="A0A8S1IUZ0"/>
<dbReference type="PRINTS" id="PR00080">
    <property type="entry name" value="SDRFAMILY"/>
</dbReference>